<evidence type="ECO:0000259" key="5">
    <source>
        <dbReference type="Pfam" id="PF25917"/>
    </source>
</evidence>
<evidence type="ECO:0000313" key="9">
    <source>
        <dbReference type="Proteomes" id="UP001629953"/>
    </source>
</evidence>
<comment type="caution">
    <text evidence="8">The sequence shown here is derived from an EMBL/GenBank/DDBJ whole genome shotgun (WGS) entry which is preliminary data.</text>
</comment>
<sequence length="388" mass="41451">MLSSVLSKRQRVGSTLLLISLSLALSGCQKQAQASSAQAAYQHAATPVTTVTLKSQNIPLTTMLSGRLSALYTAEVRPQIAGIIQKRLFKEGSQVKAGQLLYQVDDATYRATYEQATGTLLQAQAQLQAAKSKAFRYSKLVKIKAVSEQDYDDAMASVAEYQGLVKTDQGALASALIDLQHCRISAPISGWIGSSSVTPGALITDAQTTALATIYNYDQMYLDVTRSSNQWLQLHQALSKGKLSGKQQAKVKVILADGSTYQHLGTLLFSGIDVDATTGSITLRIQIPNPQHLLLPGMFVSATLNDGLSPNVFLVPQLAVQRASNGQASVWTVVNGRAHKVVVQIERAYQGDWVINQGIKAGEQVITQGFSHLVEGAPVAVAKSGQGA</sequence>
<proteinExistence type="inferred from homology"/>
<dbReference type="Pfam" id="PF25967">
    <property type="entry name" value="RND-MFP_C"/>
    <property type="match status" value="1"/>
</dbReference>
<dbReference type="Proteomes" id="UP001629953">
    <property type="component" value="Unassembled WGS sequence"/>
</dbReference>
<dbReference type="InterPro" id="IPR058624">
    <property type="entry name" value="MdtA-like_HH"/>
</dbReference>
<dbReference type="Pfam" id="PF25876">
    <property type="entry name" value="HH_MFP_RND"/>
    <property type="match status" value="1"/>
</dbReference>
<dbReference type="Pfam" id="PF25917">
    <property type="entry name" value="BSH_RND"/>
    <property type="match status" value="1"/>
</dbReference>
<dbReference type="NCBIfam" id="TIGR01730">
    <property type="entry name" value="RND_mfp"/>
    <property type="match status" value="1"/>
</dbReference>
<keyword evidence="3" id="KW-0732">Signal</keyword>
<dbReference type="EMBL" id="JBEQCT010000002">
    <property type="protein sequence ID" value="MFM2484642.1"/>
    <property type="molecule type" value="Genomic_DNA"/>
</dbReference>
<organism evidence="8 9">
    <name type="scientific">Celerinatantimonas yamalensis</name>
    <dbReference type="NCBI Taxonomy" id="559956"/>
    <lineage>
        <taxon>Bacteria</taxon>
        <taxon>Pseudomonadati</taxon>
        <taxon>Pseudomonadota</taxon>
        <taxon>Gammaproteobacteria</taxon>
        <taxon>Celerinatantimonadaceae</taxon>
        <taxon>Celerinatantimonas</taxon>
    </lineage>
</organism>
<evidence type="ECO:0000256" key="1">
    <source>
        <dbReference type="ARBA" id="ARBA00004519"/>
    </source>
</evidence>
<evidence type="ECO:0000256" key="3">
    <source>
        <dbReference type="SAM" id="SignalP"/>
    </source>
</evidence>
<dbReference type="Gene3D" id="2.40.50.100">
    <property type="match status" value="1"/>
</dbReference>
<dbReference type="InterPro" id="IPR058626">
    <property type="entry name" value="MdtA-like_b-barrel"/>
</dbReference>
<feature type="domain" description="Multidrug resistance protein MdtA-like barrel-sandwich hybrid" evidence="5">
    <location>
        <begin position="73"/>
        <end position="214"/>
    </location>
</feature>
<dbReference type="Pfam" id="PF25944">
    <property type="entry name" value="Beta-barrel_RND"/>
    <property type="match status" value="1"/>
</dbReference>
<evidence type="ECO:0000259" key="7">
    <source>
        <dbReference type="Pfam" id="PF25967"/>
    </source>
</evidence>
<dbReference type="PANTHER" id="PTHR30158">
    <property type="entry name" value="ACRA/E-RELATED COMPONENT OF DRUG EFFLUX TRANSPORTER"/>
    <property type="match status" value="1"/>
</dbReference>
<keyword evidence="9" id="KW-1185">Reference proteome</keyword>
<name>A0ABW9G563_9GAMM</name>
<dbReference type="Gene3D" id="1.10.287.470">
    <property type="entry name" value="Helix hairpin bin"/>
    <property type="match status" value="1"/>
</dbReference>
<gene>
    <name evidence="8" type="ORF">ABUE30_06105</name>
</gene>
<dbReference type="InterPro" id="IPR058627">
    <property type="entry name" value="MdtA-like_C"/>
</dbReference>
<protein>
    <submittedName>
        <fullName evidence="8">Efflux RND transporter periplasmic adaptor subunit</fullName>
    </submittedName>
</protein>
<comment type="subcellular location">
    <subcellularLocation>
        <location evidence="1">Cell inner membrane</location>
        <topology evidence="1">Lipid-anchor</topology>
    </subcellularLocation>
</comment>
<dbReference type="InterPro" id="IPR058625">
    <property type="entry name" value="MdtA-like_BSH"/>
</dbReference>
<evidence type="ECO:0000259" key="6">
    <source>
        <dbReference type="Pfam" id="PF25944"/>
    </source>
</evidence>
<dbReference type="Gene3D" id="2.40.30.170">
    <property type="match status" value="1"/>
</dbReference>
<evidence type="ECO:0000313" key="8">
    <source>
        <dbReference type="EMBL" id="MFM2484642.1"/>
    </source>
</evidence>
<accession>A0ABW9G563</accession>
<feature type="domain" description="Multidrug resistance protein MdtA-like alpha-helical hairpin" evidence="4">
    <location>
        <begin position="112"/>
        <end position="180"/>
    </location>
</feature>
<reference evidence="8 9" key="1">
    <citation type="journal article" date="2013" name="Int. J. Syst. Evol. Microbiol.">
        <title>Celerinatantimonas yamalensis sp. nov., a cold-adapted diazotrophic bacterium from a cold permafrost brine.</title>
        <authorList>
            <person name="Shcherbakova V."/>
            <person name="Chuvilskaya N."/>
            <person name="Rivkina E."/>
            <person name="Demidov N."/>
            <person name="Uchaeva V."/>
            <person name="Suetin S."/>
            <person name="Suzina N."/>
            <person name="Gilichinsky D."/>
        </authorList>
    </citation>
    <scope>NUCLEOTIDE SEQUENCE [LARGE SCALE GENOMIC DNA]</scope>
    <source>
        <strain evidence="8 9">C7</strain>
    </source>
</reference>
<comment type="similarity">
    <text evidence="2">Belongs to the membrane fusion protein (MFP) (TC 8.A.1) family.</text>
</comment>
<feature type="signal peptide" evidence="3">
    <location>
        <begin position="1"/>
        <end position="34"/>
    </location>
</feature>
<feature type="domain" description="Multidrug resistance protein MdtA-like C-terminal permuted SH3" evidence="7">
    <location>
        <begin position="311"/>
        <end position="370"/>
    </location>
</feature>
<dbReference type="SUPFAM" id="SSF111369">
    <property type="entry name" value="HlyD-like secretion proteins"/>
    <property type="match status" value="1"/>
</dbReference>
<feature type="chain" id="PRO_5046717276" evidence="3">
    <location>
        <begin position="35"/>
        <end position="388"/>
    </location>
</feature>
<feature type="domain" description="Multidrug resistance protein MdtA-like beta-barrel" evidence="6">
    <location>
        <begin position="220"/>
        <end position="305"/>
    </location>
</feature>
<dbReference type="Gene3D" id="2.40.420.20">
    <property type="match status" value="1"/>
</dbReference>
<dbReference type="InterPro" id="IPR006143">
    <property type="entry name" value="RND_pump_MFP"/>
</dbReference>
<dbReference type="PANTHER" id="PTHR30158:SF3">
    <property type="entry name" value="MULTIDRUG EFFLUX PUMP SUBUNIT ACRA-RELATED"/>
    <property type="match status" value="1"/>
</dbReference>
<dbReference type="RefSeq" id="WP_408622827.1">
    <property type="nucleotide sequence ID" value="NZ_JBEQCT010000002.1"/>
</dbReference>
<evidence type="ECO:0000259" key="4">
    <source>
        <dbReference type="Pfam" id="PF25876"/>
    </source>
</evidence>
<evidence type="ECO:0000256" key="2">
    <source>
        <dbReference type="ARBA" id="ARBA00009477"/>
    </source>
</evidence>